<keyword evidence="1" id="KW-0489">Methyltransferase</keyword>
<dbReference type="EMBL" id="JBDIZK010000003">
    <property type="protein sequence ID" value="MEN3746674.1"/>
    <property type="molecule type" value="Genomic_DNA"/>
</dbReference>
<sequence>MTSRELTSFLPLADDGAWPADARRSVSDILHVMAYGAIGWPWLLRSLSGGSREEKLRLTQRLGLAHDALPYLGSWKADTGFLNLLVDHIEARRPGVVVEFGAGASSLVVARALQLNGGGTQISCDQHAGFVRDTRQWLRDNGVDADLRATPFRPSPNGWPGVWYDHGALPAEIDLLIVDGPPWAIHPYVRGAADSLFDRISVGGTIMLDDAARPGERVIARKWRKRWPNFEFDLIHPGTKGTLVGTRLR</sequence>
<proteinExistence type="predicted"/>
<dbReference type="Pfam" id="PF13578">
    <property type="entry name" value="Methyltransf_24"/>
    <property type="match status" value="1"/>
</dbReference>
<dbReference type="SUPFAM" id="SSF53335">
    <property type="entry name" value="S-adenosyl-L-methionine-dependent methyltransferases"/>
    <property type="match status" value="1"/>
</dbReference>
<organism evidence="1 2">
    <name type="scientific">Sphingomonas rustica</name>
    <dbReference type="NCBI Taxonomy" id="3103142"/>
    <lineage>
        <taxon>Bacteria</taxon>
        <taxon>Pseudomonadati</taxon>
        <taxon>Pseudomonadota</taxon>
        <taxon>Alphaproteobacteria</taxon>
        <taxon>Sphingomonadales</taxon>
        <taxon>Sphingomonadaceae</taxon>
        <taxon>Sphingomonas</taxon>
    </lineage>
</organism>
<keyword evidence="2" id="KW-1185">Reference proteome</keyword>
<reference evidence="1 2" key="1">
    <citation type="submission" date="2024-05" db="EMBL/GenBank/DDBJ databases">
        <title>Sphingomonas sp. HF-S3 16S ribosomal RNA gene Genome sequencing and assembly.</title>
        <authorList>
            <person name="Lee H."/>
        </authorList>
    </citation>
    <scope>NUCLEOTIDE SEQUENCE [LARGE SCALE GENOMIC DNA]</scope>
    <source>
        <strain evidence="1 2">HF-S3</strain>
    </source>
</reference>
<comment type="caution">
    <text evidence="1">The sequence shown here is derived from an EMBL/GenBank/DDBJ whole genome shotgun (WGS) entry which is preliminary data.</text>
</comment>
<dbReference type="Proteomes" id="UP001427805">
    <property type="component" value="Unassembled WGS sequence"/>
</dbReference>
<dbReference type="EC" id="2.1.1.-" evidence="1"/>
<dbReference type="GO" id="GO:0008168">
    <property type="term" value="F:methyltransferase activity"/>
    <property type="evidence" value="ECO:0007669"/>
    <property type="project" value="UniProtKB-KW"/>
</dbReference>
<dbReference type="InterPro" id="IPR029063">
    <property type="entry name" value="SAM-dependent_MTases_sf"/>
</dbReference>
<name>A0ABV0B539_9SPHN</name>
<protein>
    <submittedName>
        <fullName evidence="1">Class I SAM-dependent methyltransferase</fullName>
        <ecNumber evidence="1">2.1.1.-</ecNumber>
    </submittedName>
</protein>
<keyword evidence="1" id="KW-0808">Transferase</keyword>
<evidence type="ECO:0000313" key="2">
    <source>
        <dbReference type="Proteomes" id="UP001427805"/>
    </source>
</evidence>
<accession>A0ABV0B539</accession>
<gene>
    <name evidence="1" type="ORF">TPR58_05810</name>
</gene>
<dbReference type="GO" id="GO:0032259">
    <property type="term" value="P:methylation"/>
    <property type="evidence" value="ECO:0007669"/>
    <property type="project" value="UniProtKB-KW"/>
</dbReference>
<dbReference type="RefSeq" id="WP_346245680.1">
    <property type="nucleotide sequence ID" value="NZ_JBDIZK010000003.1"/>
</dbReference>
<evidence type="ECO:0000313" key="1">
    <source>
        <dbReference type="EMBL" id="MEN3746674.1"/>
    </source>
</evidence>
<dbReference type="Gene3D" id="3.40.50.150">
    <property type="entry name" value="Vaccinia Virus protein VP39"/>
    <property type="match status" value="1"/>
</dbReference>